<dbReference type="InterPro" id="IPR036866">
    <property type="entry name" value="RibonucZ/Hydroxyglut_hydro"/>
</dbReference>
<dbReference type="InterPro" id="IPR035680">
    <property type="entry name" value="Clx_II_MBL"/>
</dbReference>
<evidence type="ECO:0000256" key="3">
    <source>
        <dbReference type="ARBA" id="ARBA00006759"/>
    </source>
</evidence>
<feature type="binding site" evidence="7">
    <location>
        <position position="70"/>
    </location>
    <ligand>
        <name>Zn(2+)</name>
        <dbReference type="ChEBI" id="CHEBI:29105"/>
        <label>2</label>
    </ligand>
</feature>
<evidence type="ECO:0000256" key="1">
    <source>
        <dbReference type="ARBA" id="ARBA00001623"/>
    </source>
</evidence>
<evidence type="ECO:0000256" key="4">
    <source>
        <dbReference type="ARBA" id="ARBA00022723"/>
    </source>
</evidence>
<evidence type="ECO:0000313" key="10">
    <source>
        <dbReference type="Proteomes" id="UP001495147"/>
    </source>
</evidence>
<feature type="binding site" evidence="7">
    <location>
        <position position="183"/>
    </location>
    <ligand>
        <name>Zn(2+)</name>
        <dbReference type="ChEBI" id="CHEBI:29105"/>
        <label>2</label>
    </ligand>
</feature>
<dbReference type="Proteomes" id="UP001495147">
    <property type="component" value="Unassembled WGS sequence"/>
</dbReference>
<feature type="binding site" evidence="7">
    <location>
        <position position="71"/>
    </location>
    <ligand>
        <name>Zn(2+)</name>
        <dbReference type="ChEBI" id="CHEBI:29105"/>
        <label>2</label>
    </ligand>
</feature>
<feature type="binding site" evidence="7">
    <location>
        <position position="145"/>
    </location>
    <ligand>
        <name>Zn(2+)</name>
        <dbReference type="ChEBI" id="CHEBI:29105"/>
        <label>2</label>
    </ligand>
</feature>
<keyword evidence="6 7" id="KW-0862">Zinc</keyword>
<dbReference type="PANTHER" id="PTHR43705">
    <property type="entry name" value="HYDROXYACYLGLUTATHIONE HYDROLASE"/>
    <property type="match status" value="1"/>
</dbReference>
<comment type="similarity">
    <text evidence="3 7">Belongs to the metallo-beta-lactamase superfamily. Glyoxalase II family.</text>
</comment>
<dbReference type="InterPro" id="IPR001279">
    <property type="entry name" value="Metallo-B-lactamas"/>
</dbReference>
<dbReference type="EC" id="3.1.2.6" evidence="7"/>
<feature type="binding site" evidence="7">
    <location>
        <position position="68"/>
    </location>
    <ligand>
        <name>Zn(2+)</name>
        <dbReference type="ChEBI" id="CHEBI:29105"/>
        <label>1</label>
    </ligand>
</feature>
<dbReference type="PIRSF" id="PIRSF005457">
    <property type="entry name" value="Glx"/>
    <property type="match status" value="1"/>
</dbReference>
<keyword evidence="4 7" id="KW-0479">Metal-binding</keyword>
<dbReference type="NCBIfam" id="TIGR03413">
    <property type="entry name" value="GSH_gloB"/>
    <property type="match status" value="1"/>
</dbReference>
<protein>
    <recommendedName>
        <fullName evidence="7">Hydroxyacylglutathione hydrolase</fullName>
        <ecNumber evidence="7">3.1.2.6</ecNumber>
    </recommendedName>
    <alternativeName>
        <fullName evidence="7">Glyoxalase II</fullName>
        <shortName evidence="7">Glx II</shortName>
    </alternativeName>
</protein>
<evidence type="ECO:0000259" key="8">
    <source>
        <dbReference type="SMART" id="SM00849"/>
    </source>
</evidence>
<dbReference type="PANTHER" id="PTHR43705:SF1">
    <property type="entry name" value="HYDROXYACYLGLUTATHIONE HYDROLASE GLOB"/>
    <property type="match status" value="1"/>
</dbReference>
<dbReference type="Gene3D" id="3.60.15.10">
    <property type="entry name" value="Ribonuclease Z/Hydroxyacylglutathione hydrolase-like"/>
    <property type="match status" value="1"/>
</dbReference>
<comment type="subunit">
    <text evidence="7">Monomer.</text>
</comment>
<evidence type="ECO:0000256" key="5">
    <source>
        <dbReference type="ARBA" id="ARBA00022801"/>
    </source>
</evidence>
<evidence type="ECO:0000256" key="6">
    <source>
        <dbReference type="ARBA" id="ARBA00022833"/>
    </source>
</evidence>
<feature type="domain" description="Metallo-beta-lactamase" evidence="8">
    <location>
        <begin position="25"/>
        <end position="183"/>
    </location>
</feature>
<dbReference type="PROSITE" id="PS00743">
    <property type="entry name" value="BETA_LACTAMASE_B_1"/>
    <property type="match status" value="1"/>
</dbReference>
<comment type="pathway">
    <text evidence="2 7">Secondary metabolite metabolism; methylglyoxal degradation; (R)-lactate from methylglyoxal: step 2/2.</text>
</comment>
<evidence type="ECO:0000256" key="2">
    <source>
        <dbReference type="ARBA" id="ARBA00004963"/>
    </source>
</evidence>
<dbReference type="InterPro" id="IPR001018">
    <property type="entry name" value="Beta-lactamase_class-B_CS"/>
</dbReference>
<organism evidence="9 10">
    <name type="scientific">Roseateles paludis</name>
    <dbReference type="NCBI Taxonomy" id="3145238"/>
    <lineage>
        <taxon>Bacteria</taxon>
        <taxon>Pseudomonadati</taxon>
        <taxon>Pseudomonadota</taxon>
        <taxon>Betaproteobacteria</taxon>
        <taxon>Burkholderiales</taxon>
        <taxon>Sphaerotilaceae</taxon>
        <taxon>Roseateles</taxon>
    </lineage>
</organism>
<dbReference type="EMBL" id="JBDPZD010000003">
    <property type="protein sequence ID" value="MEO3692109.1"/>
    <property type="molecule type" value="Genomic_DNA"/>
</dbReference>
<accession>A0ABV0G337</accession>
<evidence type="ECO:0000256" key="7">
    <source>
        <dbReference type="HAMAP-Rule" id="MF_01374"/>
    </source>
</evidence>
<comment type="function">
    <text evidence="7">Thiolesterase that catalyzes the hydrolysis of S-D-lactoyl-glutathione to form glutathione and D-lactic acid.</text>
</comment>
<feature type="binding site" evidence="7">
    <location>
        <position position="145"/>
    </location>
    <ligand>
        <name>Zn(2+)</name>
        <dbReference type="ChEBI" id="CHEBI:29105"/>
        <label>1</label>
    </ligand>
</feature>
<dbReference type="InterPro" id="IPR050110">
    <property type="entry name" value="Glyoxalase_II_hydrolase"/>
</dbReference>
<dbReference type="InterPro" id="IPR017782">
    <property type="entry name" value="Hydroxyacylglutathione_Hdrlase"/>
</dbReference>
<proteinExistence type="inferred from homology"/>
<comment type="cofactor">
    <cofactor evidence="7">
        <name>Zn(2+)</name>
        <dbReference type="ChEBI" id="CHEBI:29105"/>
    </cofactor>
    <text evidence="7">Binds 2 Zn(2+) ions per subunit.</text>
</comment>
<dbReference type="Pfam" id="PF16123">
    <property type="entry name" value="HAGH_C"/>
    <property type="match status" value="1"/>
</dbReference>
<reference evidence="9 10" key="1">
    <citation type="submission" date="2024-05" db="EMBL/GenBank/DDBJ databases">
        <title>Roseateles sp. DJS-2-20 16S ribosomal RNA gene Genome sequencing and assembly.</title>
        <authorList>
            <person name="Woo H."/>
        </authorList>
    </citation>
    <scope>NUCLEOTIDE SEQUENCE [LARGE SCALE GENOMIC DNA]</scope>
    <source>
        <strain evidence="9 10">DJS-2-20</strain>
    </source>
</reference>
<keyword evidence="5 7" id="KW-0378">Hydrolase</keyword>
<feature type="binding site" evidence="7">
    <location>
        <position position="122"/>
    </location>
    <ligand>
        <name>Zn(2+)</name>
        <dbReference type="ChEBI" id="CHEBI:29105"/>
        <label>1</label>
    </ligand>
</feature>
<dbReference type="Pfam" id="PF00753">
    <property type="entry name" value="Lactamase_B"/>
    <property type="match status" value="1"/>
</dbReference>
<dbReference type="HAMAP" id="MF_01374">
    <property type="entry name" value="Glyoxalase_2"/>
    <property type="match status" value="1"/>
</dbReference>
<feature type="binding site" evidence="7">
    <location>
        <position position="66"/>
    </location>
    <ligand>
        <name>Zn(2+)</name>
        <dbReference type="ChEBI" id="CHEBI:29105"/>
        <label>1</label>
    </ligand>
</feature>
<comment type="caution">
    <text evidence="9">The sequence shown here is derived from an EMBL/GenBank/DDBJ whole genome shotgun (WGS) entry which is preliminary data.</text>
</comment>
<dbReference type="GO" id="GO:0004416">
    <property type="term" value="F:hydroxyacylglutathione hydrolase activity"/>
    <property type="evidence" value="ECO:0007669"/>
    <property type="project" value="UniProtKB-EC"/>
</dbReference>
<dbReference type="SUPFAM" id="SSF56281">
    <property type="entry name" value="Metallo-hydrolase/oxidoreductase"/>
    <property type="match status" value="1"/>
</dbReference>
<sequence>MNQAISHDSAPHSAWRLTPIPAFDDNYLWMLDNGRQALVVDPGDAAPVLAVLAQRGLELAGILVTHHHGDHVGGLVELQAHAGCPIYAPATETIPGLVEPVRGGDGVELLGRRFEVIDVPGHTAGHIAYVWAGAGDEAPLLFCGDTLFSGGCGRLFEGTPAQMLASLDRLAALPGATRVCCAHEYTLSNLRFALAVEPGNQALAAYNAWCQDERAAGRPTLPSSIAREAQINPFLRSRAAEVRTSVLGHAALAGTADEVQVFAGLREWKNNFR</sequence>
<dbReference type="RefSeq" id="WP_347704936.1">
    <property type="nucleotide sequence ID" value="NZ_JBDPZD010000003.1"/>
</dbReference>
<evidence type="ECO:0000313" key="9">
    <source>
        <dbReference type="EMBL" id="MEO3692109.1"/>
    </source>
</evidence>
<gene>
    <name evidence="7 9" type="primary">gloB</name>
    <name evidence="9" type="ORF">ABDJ85_11565</name>
</gene>
<keyword evidence="10" id="KW-1185">Reference proteome</keyword>
<name>A0ABV0G337_9BURK</name>
<comment type="catalytic activity">
    <reaction evidence="1 7">
        <text>an S-(2-hydroxyacyl)glutathione + H2O = a 2-hydroxy carboxylate + glutathione + H(+)</text>
        <dbReference type="Rhea" id="RHEA:21864"/>
        <dbReference type="ChEBI" id="CHEBI:15377"/>
        <dbReference type="ChEBI" id="CHEBI:15378"/>
        <dbReference type="ChEBI" id="CHEBI:57925"/>
        <dbReference type="ChEBI" id="CHEBI:58896"/>
        <dbReference type="ChEBI" id="CHEBI:71261"/>
        <dbReference type="EC" id="3.1.2.6"/>
    </reaction>
</comment>
<dbReference type="CDD" id="cd07723">
    <property type="entry name" value="hydroxyacylglutathione_hydrolase_MBL-fold"/>
    <property type="match status" value="1"/>
</dbReference>
<dbReference type="SMART" id="SM00849">
    <property type="entry name" value="Lactamase_B"/>
    <property type="match status" value="1"/>
</dbReference>
<dbReference type="InterPro" id="IPR032282">
    <property type="entry name" value="HAGH_C"/>
</dbReference>